<dbReference type="SUPFAM" id="SSF48230">
    <property type="entry name" value="Chondroitin AC/alginate lyase"/>
    <property type="match status" value="1"/>
</dbReference>
<accession>A0A2N6NW83</accession>
<dbReference type="EMBL" id="MRVG01000002">
    <property type="protein sequence ID" value="PMB71518.1"/>
    <property type="molecule type" value="Genomic_DNA"/>
</dbReference>
<reference evidence="1 2" key="1">
    <citation type="journal article" date="2016" name="Appl. Microbiol. Biotechnol.">
        <title>Characterization of T-DNA insertion mutants with decreased virulence in the entomopathogenic fungus Beauveria bassiana JEF-007.</title>
        <authorList>
            <person name="Kim S."/>
            <person name="Lee S.J."/>
            <person name="Nai Y.S."/>
            <person name="Yu J.S."/>
            <person name="Lee M.R."/>
            <person name="Yang Y.T."/>
            <person name="Kim J.S."/>
        </authorList>
    </citation>
    <scope>NUCLEOTIDE SEQUENCE [LARGE SCALE GENOMIC DNA]</scope>
    <source>
        <strain evidence="1 2">JEF-007</strain>
    </source>
</reference>
<proteinExistence type="predicted"/>
<sequence length="118" mass="13082">MATLFRRRVADLAEFPDPAWFGNVSKWIDTQKPDGTWADVNYLSGCAARTAQGRANWPIQEHWNRIITLAAAWSGVSSVADPKWSNSTEAWEAISNGLDYWFKNDYKSAACLGNGGNA</sequence>
<evidence type="ECO:0000313" key="1">
    <source>
        <dbReference type="EMBL" id="PMB71518.1"/>
    </source>
</evidence>
<dbReference type="Proteomes" id="UP000235728">
    <property type="component" value="Unassembled WGS sequence"/>
</dbReference>
<evidence type="ECO:0000313" key="2">
    <source>
        <dbReference type="Proteomes" id="UP000235728"/>
    </source>
</evidence>
<comment type="caution">
    <text evidence="1">The sequence shown here is derived from an EMBL/GenBank/DDBJ whole genome shotgun (WGS) entry which is preliminary data.</text>
</comment>
<name>A0A2N6NW83_BEABA</name>
<dbReference type="InterPro" id="IPR008929">
    <property type="entry name" value="Chondroitin_lyas"/>
</dbReference>
<dbReference type="Gene3D" id="1.50.10.100">
    <property type="entry name" value="Chondroitin AC/alginate lyase"/>
    <property type="match status" value="1"/>
</dbReference>
<organism evidence="1 2">
    <name type="scientific">Beauveria bassiana</name>
    <name type="common">White muscardine disease fungus</name>
    <name type="synonym">Tritirachium shiotae</name>
    <dbReference type="NCBI Taxonomy" id="176275"/>
    <lineage>
        <taxon>Eukaryota</taxon>
        <taxon>Fungi</taxon>
        <taxon>Dikarya</taxon>
        <taxon>Ascomycota</taxon>
        <taxon>Pezizomycotina</taxon>
        <taxon>Sordariomycetes</taxon>
        <taxon>Hypocreomycetidae</taxon>
        <taxon>Hypocreales</taxon>
        <taxon>Cordycipitaceae</taxon>
        <taxon>Beauveria</taxon>
    </lineage>
</organism>
<gene>
    <name evidence="1" type="ORF">BM221_001608</name>
</gene>
<dbReference type="AlphaFoldDB" id="A0A2N6NW83"/>
<protein>
    <submittedName>
        <fullName evidence="1">Uncharacterized protein</fullName>
    </submittedName>
</protein>